<reference evidence="4 5" key="2">
    <citation type="submission" date="2015-05" db="EMBL/GenBank/DDBJ databases">
        <title>Distinctive expansion of gene families associated with plant cell wall degradation and secondary metabolism in the genomes of grapevine trunk pathogens.</title>
        <authorList>
            <person name="Lawrence D.P."/>
            <person name="Travadon R."/>
            <person name="Rolshausen P.E."/>
            <person name="Baumgartner K."/>
        </authorList>
    </citation>
    <scope>NUCLEOTIDE SEQUENCE [LARGE SCALE GENOMIC DNA]</scope>
    <source>
        <strain evidence="4">DS831</strain>
    </source>
</reference>
<dbReference type="AlphaFoldDB" id="A0A0G2G818"/>
<dbReference type="EMBL" id="JAJVCZ030000009">
    <property type="protein sequence ID" value="KAL0256127.1"/>
    <property type="molecule type" value="Genomic_DNA"/>
</dbReference>
<gene>
    <name evidence="3" type="ORF">SLS55_008519</name>
    <name evidence="4" type="ORF">UCDDS831_g09103</name>
</gene>
<reference evidence="3 6" key="3">
    <citation type="submission" date="2024-02" db="EMBL/GenBank/DDBJ databases">
        <title>De novo assembly and annotation of 12 fungi associated with fruit tree decline syndrome in Ontario, Canada.</title>
        <authorList>
            <person name="Sulman M."/>
            <person name="Ellouze W."/>
            <person name="Ilyukhin E."/>
        </authorList>
    </citation>
    <scope>NUCLEOTIDE SEQUENCE [LARGE SCALE GENOMIC DNA]</scope>
    <source>
        <strain evidence="3 6">FDS-637</strain>
    </source>
</reference>
<dbReference type="GeneID" id="92012604"/>
<feature type="compositionally biased region" description="Low complexity" evidence="1">
    <location>
        <begin position="152"/>
        <end position="169"/>
    </location>
</feature>
<evidence type="ECO:0000313" key="4">
    <source>
        <dbReference type="EMBL" id="KKY13320.1"/>
    </source>
</evidence>
<feature type="chain" id="PRO_5002544548" description="Cell wall protein" evidence="2">
    <location>
        <begin position="17"/>
        <end position="299"/>
    </location>
</feature>
<evidence type="ECO:0008006" key="7">
    <source>
        <dbReference type="Google" id="ProtNLM"/>
    </source>
</evidence>
<evidence type="ECO:0000313" key="5">
    <source>
        <dbReference type="Proteomes" id="UP000034182"/>
    </source>
</evidence>
<accession>A0A0G2G818</accession>
<evidence type="ECO:0000313" key="6">
    <source>
        <dbReference type="Proteomes" id="UP001430584"/>
    </source>
</evidence>
<reference evidence="4 5" key="1">
    <citation type="submission" date="2015-03" db="EMBL/GenBank/DDBJ databases">
        <authorList>
            <person name="Morales-Cruz A."/>
            <person name="Amrine K.C."/>
            <person name="Cantu D."/>
        </authorList>
    </citation>
    <scope>NUCLEOTIDE SEQUENCE [LARGE SCALE GENOMIC DNA]</scope>
    <source>
        <strain evidence="4">DS831</strain>
    </source>
</reference>
<keyword evidence="2" id="KW-0732">Signal</keyword>
<feature type="region of interest" description="Disordered" evidence="1">
    <location>
        <begin position="152"/>
        <end position="174"/>
    </location>
</feature>
<dbReference type="Proteomes" id="UP001430584">
    <property type="component" value="Unassembled WGS sequence"/>
</dbReference>
<evidence type="ECO:0000256" key="2">
    <source>
        <dbReference type="SAM" id="SignalP"/>
    </source>
</evidence>
<evidence type="ECO:0000256" key="1">
    <source>
        <dbReference type="SAM" id="MobiDB-lite"/>
    </source>
</evidence>
<dbReference type="EMBL" id="LAQI01000330">
    <property type="protein sequence ID" value="KKY13320.1"/>
    <property type="molecule type" value="Genomic_DNA"/>
</dbReference>
<protein>
    <recommendedName>
        <fullName evidence="7">Cell wall protein</fullName>
    </recommendedName>
</protein>
<comment type="caution">
    <text evidence="4">The sequence shown here is derived from an EMBL/GenBank/DDBJ whole genome shotgun (WGS) entry which is preliminary data.</text>
</comment>
<keyword evidence="6" id="KW-1185">Reference proteome</keyword>
<feature type="signal peptide" evidence="2">
    <location>
        <begin position="1"/>
        <end position="16"/>
    </location>
</feature>
<dbReference type="Proteomes" id="UP000034182">
    <property type="component" value="Unassembled WGS sequence"/>
</dbReference>
<dbReference type="RefSeq" id="XP_066629156.1">
    <property type="nucleotide sequence ID" value="XM_066779927.1"/>
</dbReference>
<evidence type="ECO:0000313" key="3">
    <source>
        <dbReference type="EMBL" id="KAL0256127.1"/>
    </source>
</evidence>
<organism evidence="4 5">
    <name type="scientific">Diplodia seriata</name>
    <dbReference type="NCBI Taxonomy" id="420778"/>
    <lineage>
        <taxon>Eukaryota</taxon>
        <taxon>Fungi</taxon>
        <taxon>Dikarya</taxon>
        <taxon>Ascomycota</taxon>
        <taxon>Pezizomycotina</taxon>
        <taxon>Dothideomycetes</taxon>
        <taxon>Dothideomycetes incertae sedis</taxon>
        <taxon>Botryosphaeriales</taxon>
        <taxon>Botryosphaeriaceae</taxon>
        <taxon>Diplodia</taxon>
    </lineage>
</organism>
<sequence length="299" mass="31761">MKFSLLFLSFTLGALAQDGYVGYSLTDTGDADSAVYETANTKANTSVDVPPPDVFLNASVHVGEIDIEVLNLTAKVNLAAQVLSLLDFNAGVDASVDRVSLTIQNVTAKVILEARLANLVAMIESILDSLDLNPILATLGNGLSEITGDLTDSLSGDSSSSSSSSSTSSNLQSREDLESFQLENNILYSVNDYSGNTHTNRKLAQNGAIIDQSLDNDGNVLSEKTVGSYDRDMSFTGREHETEFEGQKVTERMYEYHPFPGLEAFSAIYVNDAGDVVGTQIVSEIGGGGTSSIAADTDE</sequence>
<proteinExistence type="predicted"/>
<name>A0A0G2G818_9PEZI</name>